<dbReference type="GO" id="GO:0005886">
    <property type="term" value="C:plasma membrane"/>
    <property type="evidence" value="ECO:0007669"/>
    <property type="project" value="UniProtKB-SubCell"/>
</dbReference>
<comment type="subunit">
    <text evidence="9">Homodimer. Interacts with EssB.</text>
</comment>
<evidence type="ECO:0000256" key="9">
    <source>
        <dbReference type="ARBA" id="ARBA00046722"/>
    </source>
</evidence>
<feature type="transmembrane region" description="Helical" evidence="10">
    <location>
        <begin position="1148"/>
        <end position="1167"/>
    </location>
</feature>
<evidence type="ECO:0000256" key="5">
    <source>
        <dbReference type="ARBA" id="ARBA00022692"/>
    </source>
</evidence>
<gene>
    <name evidence="11" type="ORF">FD35_GL001915</name>
</gene>
<sequence length="1186" mass="130137">MDDGSLALLLSFTYVIVGFFKLKERAMKGFIRKYWQLGVGLLLAVCLIVFLGRVSLVNRNVSESAKQKSYRLTVALVNEDRGGNFHNMNYNFGNNFVNLITKDTDNNWTVTSRDIAESGLRHKTYEMVLIIPNNFTQRTLQLENRNPQQAQLQYKVNTSKNPAIRSQAQQKVTQLLQLFNQRVINMYFSSIVNNLHTAQTNVGSMVNREGYLNGNLSNNVYKPFQGLGDNFSEITDQSSGIQDNYNDWQDQAKQFNGEVKDAMNQTVSNGQDSLKGLTSFNTSQNKQMLDNKKTSTDYYTQSIETEKELMKTDHQKLIANDKQSTDAYNKQYQAFTDQINTIKSDQVSQLTDLSGTVQDHLQTLLTANNALNPAIKSLRDQYDAGTKVLADEKTQLSSDQENLRTFFTGSKKGDIKDQALIQCHLEGVIKTALGNDADLEKQPVNDKGRAAIEAYMTKNAAAVDANIEQALEWMQFAGGITGEQASAYQHDADLIKKYAADKHINLKNTAAVADIKTVVGNNVGTNAGTGLYFNMPGLSKGDKGCIEFSLPNSVNIDAKTLADLINTTEAGKFKATATKSTEITLEALQNIEADSVDSSIDVESDAINKAKVFTFNTAHFPDSLLGNAAATVDYTVTVSATNTTQSNPVTLPKADGTKVQTTIDDPIRKTGSKLKVTHGEFSITYSNNANSSAIGSMMHQVNDMLYRVSQTGSIIKAYYGASGGDDGLSNESYATLAQQAPASSLYHQLDNGSLIDEISSLVASQLSAQFQTQAVSVDQQIETEKQQLQDQIDNTGYSEQQAVTLNQIKEQNANIQAQGQDLMKWYQSALKATNAVKVPAIDPLVLDEDQTPLEPAEQPELAEDKTSGPDLIKSYQEQLADSQSAISKTMADTAKIKSMTPAFEHLKTSTARLSSTSKAIVSNASGLAQTWGTTIAKNGDFSKNFNGVLANTKKGNADNQGVYNYLSDPVKAKNGGEISTNTSILPYYLVLVMIFATLFTAYILSTLEKSRSIRLIDRFVNVDNVLWKNLPWTIMTVVVGIVEGTLIGYIAEPLLQTNQIAMSIWFLTTILVEVIALSLSTYLLRQTKTAGMAVLIAISAMYLFFTPSLGVKLMSGSWTQFFMSLSPLQYVEKIYTKLTTGVSLSTGVYIWLAVLAVAATAMNLIVYRSRETHGGVRDEKAATTSD</sequence>
<keyword evidence="8 10" id="KW-0472">Membrane</keyword>
<reference evidence="11 12" key="1">
    <citation type="journal article" date="2015" name="Genome Announc.">
        <title>Expanding the biotechnology potential of lactobacilli through comparative genomics of 213 strains and associated genera.</title>
        <authorList>
            <person name="Sun Z."/>
            <person name="Harris H.M."/>
            <person name="McCann A."/>
            <person name="Guo C."/>
            <person name="Argimon S."/>
            <person name="Zhang W."/>
            <person name="Yang X."/>
            <person name="Jeffery I.B."/>
            <person name="Cooney J.C."/>
            <person name="Kagawa T.F."/>
            <person name="Liu W."/>
            <person name="Song Y."/>
            <person name="Salvetti E."/>
            <person name="Wrobel A."/>
            <person name="Rasinkangas P."/>
            <person name="Parkhill J."/>
            <person name="Rea M.C."/>
            <person name="O'Sullivan O."/>
            <person name="Ritari J."/>
            <person name="Douillard F.P."/>
            <person name="Paul Ross R."/>
            <person name="Yang R."/>
            <person name="Briner A.E."/>
            <person name="Felis G.E."/>
            <person name="de Vos W.M."/>
            <person name="Barrangou R."/>
            <person name="Klaenhammer T.R."/>
            <person name="Caufield P.W."/>
            <person name="Cui Y."/>
            <person name="Zhang H."/>
            <person name="O'Toole P.W."/>
        </authorList>
    </citation>
    <scope>NUCLEOTIDE SEQUENCE [LARGE SCALE GENOMIC DNA]</scope>
    <source>
        <strain evidence="11 12">DSM 15814</strain>
    </source>
</reference>
<keyword evidence="7" id="KW-0843">Virulence</keyword>
<keyword evidence="6 10" id="KW-1133">Transmembrane helix</keyword>
<dbReference type="PATRIC" id="fig|1114972.6.peg.1953"/>
<feature type="transmembrane region" description="Helical" evidence="10">
    <location>
        <begin position="1091"/>
        <end position="1111"/>
    </location>
</feature>
<keyword evidence="5 10" id="KW-0812">Transmembrane</keyword>
<evidence type="ECO:0000256" key="1">
    <source>
        <dbReference type="ARBA" id="ARBA00004651"/>
    </source>
</evidence>
<evidence type="ECO:0000256" key="3">
    <source>
        <dbReference type="ARBA" id="ARBA00020819"/>
    </source>
</evidence>
<accession>A0A0R1R581</accession>
<feature type="transmembrane region" description="Helical" evidence="10">
    <location>
        <begin position="985"/>
        <end position="1004"/>
    </location>
</feature>
<dbReference type="InterPro" id="IPR023838">
    <property type="entry name" value="T7SS_EsaA"/>
</dbReference>
<evidence type="ECO:0000256" key="8">
    <source>
        <dbReference type="ARBA" id="ARBA00023136"/>
    </source>
</evidence>
<evidence type="ECO:0000313" key="11">
    <source>
        <dbReference type="EMBL" id="KRL52528.1"/>
    </source>
</evidence>
<dbReference type="Gene3D" id="3.40.1710.10">
    <property type="entry name" value="abc type-2 transporter like domain"/>
    <property type="match status" value="1"/>
</dbReference>
<protein>
    <recommendedName>
        <fullName evidence="3">Type VII secretion system accessory factor EsaA</fullName>
    </recommendedName>
</protein>
<dbReference type="PANTHER" id="PTHR43077:SF10">
    <property type="entry name" value="TRANSPORT PERMEASE PROTEIN"/>
    <property type="match status" value="1"/>
</dbReference>
<dbReference type="PANTHER" id="PTHR43077">
    <property type="entry name" value="TRANSPORT PERMEASE YVFS-RELATED"/>
    <property type="match status" value="1"/>
</dbReference>
<feature type="transmembrane region" description="Helical" evidence="10">
    <location>
        <begin position="6"/>
        <end position="22"/>
    </location>
</feature>
<dbReference type="InterPro" id="IPR051328">
    <property type="entry name" value="T7SS_ABC-Transporter"/>
</dbReference>
<evidence type="ECO:0000256" key="7">
    <source>
        <dbReference type="ARBA" id="ARBA00023026"/>
    </source>
</evidence>
<dbReference type="Proteomes" id="UP000051999">
    <property type="component" value="Unassembled WGS sequence"/>
</dbReference>
<evidence type="ECO:0000313" key="12">
    <source>
        <dbReference type="Proteomes" id="UP000051999"/>
    </source>
</evidence>
<keyword evidence="12" id="KW-1185">Reference proteome</keyword>
<keyword evidence="4" id="KW-1003">Cell membrane</keyword>
<evidence type="ECO:0000256" key="2">
    <source>
        <dbReference type="ARBA" id="ARBA00008338"/>
    </source>
</evidence>
<dbReference type="eggNOG" id="COG1511">
    <property type="taxonomic scope" value="Bacteria"/>
</dbReference>
<organism evidence="11 12">
    <name type="scientific">Furfurilactobacillus rossiae DSM 15814</name>
    <dbReference type="NCBI Taxonomy" id="1114972"/>
    <lineage>
        <taxon>Bacteria</taxon>
        <taxon>Bacillati</taxon>
        <taxon>Bacillota</taxon>
        <taxon>Bacilli</taxon>
        <taxon>Lactobacillales</taxon>
        <taxon>Lactobacillaceae</taxon>
        <taxon>Furfurilactobacillus</taxon>
    </lineage>
</organism>
<dbReference type="STRING" id="1114972.FD35_GL001915"/>
<comment type="similarity">
    <text evidence="2">Belongs to the EsaA family.</text>
</comment>
<evidence type="ECO:0000256" key="10">
    <source>
        <dbReference type="SAM" id="Phobius"/>
    </source>
</evidence>
<dbReference type="AlphaFoldDB" id="A0A0R1R581"/>
<feature type="transmembrane region" description="Helical" evidence="10">
    <location>
        <begin position="1063"/>
        <end position="1084"/>
    </location>
</feature>
<dbReference type="EMBL" id="AZFF01000037">
    <property type="protein sequence ID" value="KRL52528.1"/>
    <property type="molecule type" value="Genomic_DNA"/>
</dbReference>
<dbReference type="NCBIfam" id="TIGR03929">
    <property type="entry name" value="T7_esaA_Nterm"/>
    <property type="match status" value="1"/>
</dbReference>
<proteinExistence type="inferred from homology"/>
<comment type="subcellular location">
    <subcellularLocation>
        <location evidence="1">Cell membrane</location>
        <topology evidence="1">Multi-pass membrane protein</topology>
    </subcellularLocation>
</comment>
<feature type="transmembrane region" description="Helical" evidence="10">
    <location>
        <begin position="34"/>
        <end position="56"/>
    </location>
</feature>
<evidence type="ECO:0000256" key="4">
    <source>
        <dbReference type="ARBA" id="ARBA00022475"/>
    </source>
</evidence>
<feature type="transmembrane region" description="Helical" evidence="10">
    <location>
        <begin position="1025"/>
        <end position="1051"/>
    </location>
</feature>
<evidence type="ECO:0000256" key="6">
    <source>
        <dbReference type="ARBA" id="ARBA00022989"/>
    </source>
</evidence>
<name>A0A0R1R581_9LACO</name>
<comment type="caution">
    <text evidence="11">The sequence shown here is derived from an EMBL/GenBank/DDBJ whole genome shotgun (WGS) entry which is preliminary data.</text>
</comment>